<dbReference type="InterPro" id="IPR012846">
    <property type="entry name" value="Acetolactate_synth_lsu"/>
</dbReference>
<dbReference type="Pfam" id="PF02775">
    <property type="entry name" value="TPP_enzyme_C"/>
    <property type="match status" value="1"/>
</dbReference>
<keyword evidence="6 12" id="KW-0808">Transferase</keyword>
<reference evidence="17" key="1">
    <citation type="submission" date="2016-10" db="EMBL/GenBank/DDBJ databases">
        <authorList>
            <person name="Varghese N."/>
            <person name="Submissions S."/>
        </authorList>
    </citation>
    <scope>NUCLEOTIDE SEQUENCE [LARGE SCALE GENOMIC DNA]</scope>
    <source>
        <strain evidence="17">DSM 13327</strain>
    </source>
</reference>
<keyword evidence="10 12" id="KW-0100">Branched-chain amino acid biosynthesis</keyword>
<dbReference type="GO" id="GO:0050660">
    <property type="term" value="F:flavin adenine dinucleotide binding"/>
    <property type="evidence" value="ECO:0007669"/>
    <property type="project" value="InterPro"/>
</dbReference>
<evidence type="ECO:0000256" key="1">
    <source>
        <dbReference type="ARBA" id="ARBA00004974"/>
    </source>
</evidence>
<dbReference type="PANTHER" id="PTHR18968">
    <property type="entry name" value="THIAMINE PYROPHOSPHATE ENZYMES"/>
    <property type="match status" value="1"/>
</dbReference>
<keyword evidence="9 12" id="KW-0786">Thiamine pyrophosphate</keyword>
<dbReference type="GO" id="GO:0009099">
    <property type="term" value="P:L-valine biosynthetic process"/>
    <property type="evidence" value="ECO:0007669"/>
    <property type="project" value="UniProtKB-UniPathway"/>
</dbReference>
<comment type="pathway">
    <text evidence="1 12">Amino-acid biosynthesis; L-isoleucine biosynthesis; L-isoleucine from 2-oxobutanoate: step 1/4.</text>
</comment>
<evidence type="ECO:0000256" key="3">
    <source>
        <dbReference type="ARBA" id="ARBA00007812"/>
    </source>
</evidence>
<evidence type="ECO:0000313" key="17">
    <source>
        <dbReference type="Proteomes" id="UP000199520"/>
    </source>
</evidence>
<dbReference type="Pfam" id="PF00205">
    <property type="entry name" value="TPP_enzyme_M"/>
    <property type="match status" value="1"/>
</dbReference>
<dbReference type="EC" id="2.2.1.6" evidence="4 12"/>
<dbReference type="CDD" id="cd07035">
    <property type="entry name" value="TPP_PYR_POX_like"/>
    <property type="match status" value="1"/>
</dbReference>
<dbReference type="UniPathway" id="UPA00049">
    <property type="reaction ID" value="UER00059"/>
</dbReference>
<evidence type="ECO:0000256" key="4">
    <source>
        <dbReference type="ARBA" id="ARBA00013145"/>
    </source>
</evidence>
<sequence>MKISGAQGIIECLLEQGVDTVFGYPGGRILPLYDAIYEGKIRHILTVHEQGAIHAADGYARASGKVGVCIATSGPGATNLVTGLANAYLDSVPLVVITGQVSTDLIGADAFQEVDITGITMPITKHNFLVKDVATLPEIMRFAFRIASSGRPGPVLIDVPSDIQLDVFNFTQEEEQEKNKPRFQWELSQLGSSLIDRAAAVLETAKQPVMIVGGGVVSSGAYEQVVALAEKMNAPVVSTLMGLGSFSSEHPLFLGLTGMHGHKRANLAVHGADVVIAIGSRFNDRVTGNKFKYAEGKTLIHIDVDPAELDKNVSTHIPLAGDVKQLVTTLNERIKPFNPSPWWKVIWEWKQEFAVKPDGNDLSATWMLKQVAERTKGKPFIFATDVGQHQMWAAQNLHIETPRSWITSGGLGTMGFGLPAAIGAQIAMPTKRVIAIVGDGGMKMTGCELFTAASQGLPLITIIVDNSSLGMVRQLQQLFYKQRYSESLLPVPMDFVCFAKAFGIEGTLTTTQEEFLAAFSAAIESNCPRVIIVKIPTEQLVTPMLKPNSPLDTFMDI</sequence>
<dbReference type="GO" id="GO:0000287">
    <property type="term" value="F:magnesium ion binding"/>
    <property type="evidence" value="ECO:0007669"/>
    <property type="project" value="UniProtKB-UniRule"/>
</dbReference>
<dbReference type="InterPro" id="IPR045229">
    <property type="entry name" value="TPP_enz"/>
</dbReference>
<dbReference type="Gene3D" id="3.40.50.1220">
    <property type="entry name" value="TPP-binding domain"/>
    <property type="match status" value="1"/>
</dbReference>
<protein>
    <recommendedName>
        <fullName evidence="4 12">Acetolactate synthase</fullName>
        <ecNumber evidence="4 12">2.2.1.6</ecNumber>
    </recommendedName>
</protein>
<evidence type="ECO:0000259" key="13">
    <source>
        <dbReference type="Pfam" id="PF00205"/>
    </source>
</evidence>
<keyword evidence="5 12" id="KW-0028">Amino-acid biosynthesis</keyword>
<dbReference type="Proteomes" id="UP000199520">
    <property type="component" value="Unassembled WGS sequence"/>
</dbReference>
<evidence type="ECO:0000259" key="15">
    <source>
        <dbReference type="Pfam" id="PF02776"/>
    </source>
</evidence>
<feature type="domain" description="Thiamine pyrophosphate enzyme central" evidence="13">
    <location>
        <begin position="195"/>
        <end position="330"/>
    </location>
</feature>
<keyword evidence="17" id="KW-1185">Reference proteome</keyword>
<dbReference type="OrthoDB" id="4494979at2"/>
<dbReference type="InterPro" id="IPR029061">
    <property type="entry name" value="THDP-binding"/>
</dbReference>
<dbReference type="InterPro" id="IPR000399">
    <property type="entry name" value="TPP-bd_CS"/>
</dbReference>
<dbReference type="Gene3D" id="3.40.50.970">
    <property type="match status" value="2"/>
</dbReference>
<dbReference type="CDD" id="cd02015">
    <property type="entry name" value="TPP_AHAS"/>
    <property type="match status" value="1"/>
</dbReference>
<dbReference type="InterPro" id="IPR039368">
    <property type="entry name" value="AHAS_TPP"/>
</dbReference>
<evidence type="ECO:0000256" key="10">
    <source>
        <dbReference type="ARBA" id="ARBA00023304"/>
    </source>
</evidence>
<dbReference type="FunFam" id="3.40.50.970:FF:000007">
    <property type="entry name" value="Acetolactate synthase"/>
    <property type="match status" value="1"/>
</dbReference>
<dbReference type="FunFam" id="3.40.50.1220:FF:000008">
    <property type="entry name" value="Acetolactate synthase"/>
    <property type="match status" value="1"/>
</dbReference>
<name>A0A1I4J8A3_9FIRM</name>
<comment type="cofactor">
    <cofactor evidence="12">
        <name>thiamine diphosphate</name>
        <dbReference type="ChEBI" id="CHEBI:58937"/>
    </cofactor>
    <text evidence="12">Binds 1 thiamine pyrophosphate per subunit.</text>
</comment>
<evidence type="ECO:0000313" key="16">
    <source>
        <dbReference type="EMBL" id="SFL62812.1"/>
    </source>
</evidence>
<dbReference type="STRING" id="1123291.SAMN04490355_101173"/>
<evidence type="ECO:0000256" key="5">
    <source>
        <dbReference type="ARBA" id="ARBA00022605"/>
    </source>
</evidence>
<dbReference type="SUPFAM" id="SSF52467">
    <property type="entry name" value="DHS-like NAD/FAD-binding domain"/>
    <property type="match status" value="1"/>
</dbReference>
<organism evidence="16 17">
    <name type="scientific">Pelosinus propionicus DSM 13327</name>
    <dbReference type="NCBI Taxonomy" id="1123291"/>
    <lineage>
        <taxon>Bacteria</taxon>
        <taxon>Bacillati</taxon>
        <taxon>Bacillota</taxon>
        <taxon>Negativicutes</taxon>
        <taxon>Selenomonadales</taxon>
        <taxon>Sporomusaceae</taxon>
        <taxon>Pelosinus</taxon>
    </lineage>
</organism>
<accession>A0A1I4J8A3</accession>
<evidence type="ECO:0000256" key="8">
    <source>
        <dbReference type="ARBA" id="ARBA00022842"/>
    </source>
</evidence>
<dbReference type="PROSITE" id="PS00187">
    <property type="entry name" value="TPP_ENZYMES"/>
    <property type="match status" value="1"/>
</dbReference>
<feature type="domain" description="Thiamine pyrophosphate enzyme N-terminal TPP-binding" evidence="15">
    <location>
        <begin position="4"/>
        <end position="117"/>
    </location>
</feature>
<evidence type="ECO:0000256" key="9">
    <source>
        <dbReference type="ARBA" id="ARBA00023052"/>
    </source>
</evidence>
<keyword evidence="7 12" id="KW-0479">Metal-binding</keyword>
<evidence type="ECO:0000256" key="7">
    <source>
        <dbReference type="ARBA" id="ARBA00022723"/>
    </source>
</evidence>
<evidence type="ECO:0000259" key="14">
    <source>
        <dbReference type="Pfam" id="PF02775"/>
    </source>
</evidence>
<dbReference type="RefSeq" id="WP_090934835.1">
    <property type="nucleotide sequence ID" value="NZ_FOTS01000011.1"/>
</dbReference>
<gene>
    <name evidence="16" type="ORF">SAMN04490355_101173</name>
</gene>
<evidence type="ECO:0000256" key="11">
    <source>
        <dbReference type="ARBA" id="ARBA00048670"/>
    </source>
</evidence>
<dbReference type="GO" id="GO:0003984">
    <property type="term" value="F:acetolactate synthase activity"/>
    <property type="evidence" value="ECO:0007669"/>
    <property type="project" value="UniProtKB-EC"/>
</dbReference>
<evidence type="ECO:0000256" key="12">
    <source>
        <dbReference type="RuleBase" id="RU003591"/>
    </source>
</evidence>
<dbReference type="PANTHER" id="PTHR18968:SF13">
    <property type="entry name" value="ACETOLACTATE SYNTHASE CATALYTIC SUBUNIT, MITOCHONDRIAL"/>
    <property type="match status" value="1"/>
</dbReference>
<comment type="cofactor">
    <cofactor evidence="12">
        <name>Mg(2+)</name>
        <dbReference type="ChEBI" id="CHEBI:18420"/>
    </cofactor>
    <text evidence="12">Binds 1 Mg(2+) ion per subunit.</text>
</comment>
<evidence type="ECO:0000256" key="2">
    <source>
        <dbReference type="ARBA" id="ARBA00005025"/>
    </source>
</evidence>
<evidence type="ECO:0000256" key="6">
    <source>
        <dbReference type="ARBA" id="ARBA00022679"/>
    </source>
</evidence>
<proteinExistence type="inferred from homology"/>
<dbReference type="InterPro" id="IPR011766">
    <property type="entry name" value="TPP_enzyme_TPP-bd"/>
</dbReference>
<dbReference type="AlphaFoldDB" id="A0A1I4J8A3"/>
<comment type="pathway">
    <text evidence="2 12">Amino-acid biosynthesis; L-valine biosynthesis; L-valine from pyruvate: step 1/4.</text>
</comment>
<comment type="catalytic activity">
    <reaction evidence="11 12">
        <text>2 pyruvate + H(+) = (2S)-2-acetolactate + CO2</text>
        <dbReference type="Rhea" id="RHEA:25249"/>
        <dbReference type="ChEBI" id="CHEBI:15361"/>
        <dbReference type="ChEBI" id="CHEBI:15378"/>
        <dbReference type="ChEBI" id="CHEBI:16526"/>
        <dbReference type="ChEBI" id="CHEBI:58476"/>
        <dbReference type="EC" id="2.2.1.6"/>
    </reaction>
</comment>
<dbReference type="GO" id="GO:0030976">
    <property type="term" value="F:thiamine pyrophosphate binding"/>
    <property type="evidence" value="ECO:0007669"/>
    <property type="project" value="UniProtKB-UniRule"/>
</dbReference>
<dbReference type="NCBIfam" id="TIGR00118">
    <property type="entry name" value="acolac_lg"/>
    <property type="match status" value="1"/>
</dbReference>
<dbReference type="InterPro" id="IPR012001">
    <property type="entry name" value="Thiamin_PyroP_enz_TPP-bd_dom"/>
</dbReference>
<keyword evidence="8 12" id="KW-0460">Magnesium</keyword>
<comment type="similarity">
    <text evidence="3 12">Belongs to the TPP enzyme family.</text>
</comment>
<dbReference type="UniPathway" id="UPA00047">
    <property type="reaction ID" value="UER00055"/>
</dbReference>
<dbReference type="GO" id="GO:0005948">
    <property type="term" value="C:acetolactate synthase complex"/>
    <property type="evidence" value="ECO:0007669"/>
    <property type="project" value="TreeGrafter"/>
</dbReference>
<dbReference type="GO" id="GO:0009097">
    <property type="term" value="P:isoleucine biosynthetic process"/>
    <property type="evidence" value="ECO:0007669"/>
    <property type="project" value="UniProtKB-UniPathway"/>
</dbReference>
<dbReference type="InterPro" id="IPR029035">
    <property type="entry name" value="DHS-like_NAD/FAD-binding_dom"/>
</dbReference>
<feature type="domain" description="Thiamine pyrophosphate enzyme TPP-binding" evidence="14">
    <location>
        <begin position="385"/>
        <end position="533"/>
    </location>
</feature>
<dbReference type="Pfam" id="PF02776">
    <property type="entry name" value="TPP_enzyme_N"/>
    <property type="match status" value="1"/>
</dbReference>
<dbReference type="SUPFAM" id="SSF52518">
    <property type="entry name" value="Thiamin diphosphate-binding fold (THDP-binding)"/>
    <property type="match status" value="2"/>
</dbReference>
<dbReference type="InterPro" id="IPR012000">
    <property type="entry name" value="Thiamin_PyroP_enz_cen_dom"/>
</dbReference>
<dbReference type="EMBL" id="FOTS01000011">
    <property type="protein sequence ID" value="SFL62812.1"/>
    <property type="molecule type" value="Genomic_DNA"/>
</dbReference>